<keyword evidence="3" id="KW-1185">Reference proteome</keyword>
<sequence length="547" mass="62098">ELATLDVVYQPWCIQYPQLEPAQTYKLKSGLIHLLLKFHDPHKNLKEFHVVCSTIRPQGILEDYIKMKVFPFSLDGAMKDWLYLQLVLFNIRGDMKRMFLEKFFPASRTVTIRKEICRIRQHSRETLHKYCERFNKLCAICLHHQISEKLLIQYFYEGLTMMDRSMIDAANRGALMDKMLVAVKHLISNMVSNIQQFGTRGASQPRMVNEIGAVDNLRLENQLTKLTSLVRQLVVGQHQPSIAARVCGICTSMEHPTNMCPTLQETESDHLETVGAIGGYQYGKQPYQSRPFDNQQFGNQGPYAAQRFELALNIPQSQTGTIVPTTAITESASSRQLTIFGGFDEAISNKQPGVPANHELQQYAMPQQDKTVSLLFPTRTLSVRKPKLDEELLKMFWKVEINIPFLNAIKQIPKYVKFLKELCMDKRKKMKGGVEVGGIVSKCRDPEIFSIPCTIGDCTFVDAMLDLGASINVMPTSIYKSLNFSDLEPTRMTIQLSNRSVVQPLSVLEDVLVQVKELIFLADFYVLDVEDETLGKGSTLILGDRSS</sequence>
<dbReference type="PANTHER" id="PTHR33067">
    <property type="entry name" value="RNA-DIRECTED DNA POLYMERASE-RELATED"/>
    <property type="match status" value="1"/>
</dbReference>
<feature type="non-terminal residue" evidence="2">
    <location>
        <position position="1"/>
    </location>
</feature>
<protein>
    <recommendedName>
        <fullName evidence="1">Retrotransposon gag domain-containing protein</fullName>
    </recommendedName>
</protein>
<feature type="domain" description="Retrotransposon gag" evidence="1">
    <location>
        <begin position="68"/>
        <end position="160"/>
    </location>
</feature>
<proteinExistence type="predicted"/>
<dbReference type="InterPro" id="IPR005162">
    <property type="entry name" value="Retrotrans_gag_dom"/>
</dbReference>
<dbReference type="CDD" id="cd00303">
    <property type="entry name" value="retropepsin_like"/>
    <property type="match status" value="1"/>
</dbReference>
<dbReference type="EMBL" id="QJKJ01011999">
    <property type="protein sequence ID" value="RDX69696.1"/>
    <property type="molecule type" value="Genomic_DNA"/>
</dbReference>
<evidence type="ECO:0000313" key="3">
    <source>
        <dbReference type="Proteomes" id="UP000257109"/>
    </source>
</evidence>
<dbReference type="InterPro" id="IPR021109">
    <property type="entry name" value="Peptidase_aspartic_dom_sf"/>
</dbReference>
<dbReference type="OrthoDB" id="778454at2759"/>
<accession>A0A371EUM8</accession>
<reference evidence="2" key="1">
    <citation type="submission" date="2018-05" db="EMBL/GenBank/DDBJ databases">
        <title>Draft genome of Mucuna pruriens seed.</title>
        <authorList>
            <person name="Nnadi N.E."/>
            <person name="Vos R."/>
            <person name="Hasami M.H."/>
            <person name="Devisetty U.K."/>
            <person name="Aguiy J.C."/>
        </authorList>
    </citation>
    <scope>NUCLEOTIDE SEQUENCE [LARGE SCALE GENOMIC DNA]</scope>
    <source>
        <strain evidence="2">JCA_2017</strain>
    </source>
</reference>
<dbReference type="Pfam" id="PF03732">
    <property type="entry name" value="Retrotrans_gag"/>
    <property type="match status" value="1"/>
</dbReference>
<dbReference type="AlphaFoldDB" id="A0A371EUM8"/>
<gene>
    <name evidence="2" type="ORF">CR513_51149</name>
</gene>
<organism evidence="2 3">
    <name type="scientific">Mucuna pruriens</name>
    <name type="common">Velvet bean</name>
    <name type="synonym">Dolichos pruriens</name>
    <dbReference type="NCBI Taxonomy" id="157652"/>
    <lineage>
        <taxon>Eukaryota</taxon>
        <taxon>Viridiplantae</taxon>
        <taxon>Streptophyta</taxon>
        <taxon>Embryophyta</taxon>
        <taxon>Tracheophyta</taxon>
        <taxon>Spermatophyta</taxon>
        <taxon>Magnoliopsida</taxon>
        <taxon>eudicotyledons</taxon>
        <taxon>Gunneridae</taxon>
        <taxon>Pentapetalae</taxon>
        <taxon>rosids</taxon>
        <taxon>fabids</taxon>
        <taxon>Fabales</taxon>
        <taxon>Fabaceae</taxon>
        <taxon>Papilionoideae</taxon>
        <taxon>50 kb inversion clade</taxon>
        <taxon>NPAAA clade</taxon>
        <taxon>indigoferoid/millettioid clade</taxon>
        <taxon>Phaseoleae</taxon>
        <taxon>Mucuna</taxon>
    </lineage>
</organism>
<name>A0A371EUM8_MUCPR</name>
<evidence type="ECO:0000313" key="2">
    <source>
        <dbReference type="EMBL" id="RDX69696.1"/>
    </source>
</evidence>
<evidence type="ECO:0000259" key="1">
    <source>
        <dbReference type="Pfam" id="PF03732"/>
    </source>
</evidence>
<dbReference type="Gene3D" id="2.40.70.10">
    <property type="entry name" value="Acid Proteases"/>
    <property type="match status" value="1"/>
</dbReference>
<dbReference type="Proteomes" id="UP000257109">
    <property type="component" value="Unassembled WGS sequence"/>
</dbReference>
<comment type="caution">
    <text evidence="2">The sequence shown here is derived from an EMBL/GenBank/DDBJ whole genome shotgun (WGS) entry which is preliminary data.</text>
</comment>
<dbReference type="PANTHER" id="PTHR33067:SF15">
    <property type="entry name" value="RNA-DIRECTED DNA POLYMERASE"/>
    <property type="match status" value="1"/>
</dbReference>